<evidence type="ECO:0000256" key="1">
    <source>
        <dbReference type="ARBA" id="ARBA00002592"/>
    </source>
</evidence>
<evidence type="ECO:0000313" key="15">
    <source>
        <dbReference type="Proteomes" id="UP000011518"/>
    </source>
</evidence>
<dbReference type="InterPro" id="IPR023346">
    <property type="entry name" value="Lysozyme-like_dom_sf"/>
</dbReference>
<dbReference type="FunCoup" id="L8Y944">
    <property type="interactions" value="37"/>
</dbReference>
<keyword evidence="7" id="KW-0106">Calcium</keyword>
<sequence length="141" mass="16139">MLFVPLLLVGTLFPAIQATWLTKCELHKRLKDIFGYKDITAAEWICTIFHTSGFDTQAKVSNNGSTEYGLFQISNKHWCKSEQIPQSKNICNIPCEKLLNDDLTDDIACAKKILDRKGMGYWLAYEALCSEQLEQWLCKDL</sequence>
<dbReference type="GO" id="GO:0005989">
    <property type="term" value="P:lactose biosynthetic process"/>
    <property type="evidence" value="ECO:0007669"/>
    <property type="project" value="UniProtKB-KW"/>
</dbReference>
<gene>
    <name evidence="14" type="ORF">TREES_T100013787</name>
</gene>
<dbReference type="PROSITE" id="PS51348">
    <property type="entry name" value="GLYCOSYL_HYDROL_F22_2"/>
    <property type="match status" value="1"/>
</dbReference>
<evidence type="ECO:0000256" key="7">
    <source>
        <dbReference type="ARBA" id="ARBA00022837"/>
    </source>
</evidence>
<evidence type="ECO:0000256" key="4">
    <source>
        <dbReference type="ARBA" id="ARBA00022525"/>
    </source>
</evidence>
<evidence type="ECO:0000259" key="13">
    <source>
        <dbReference type="PROSITE" id="PS00128"/>
    </source>
</evidence>
<dbReference type="InterPro" id="IPR001916">
    <property type="entry name" value="Glyco_hydro_22"/>
</dbReference>
<name>L8Y944_TUPCH</name>
<dbReference type="PRINTS" id="PR00136">
    <property type="entry name" value="LACTALBUMIN"/>
</dbReference>
<organism evidence="14 15">
    <name type="scientific">Tupaia chinensis</name>
    <name type="common">Chinese tree shrew</name>
    <name type="synonym">Tupaia belangeri chinensis</name>
    <dbReference type="NCBI Taxonomy" id="246437"/>
    <lineage>
        <taxon>Eukaryota</taxon>
        <taxon>Metazoa</taxon>
        <taxon>Chordata</taxon>
        <taxon>Craniata</taxon>
        <taxon>Vertebrata</taxon>
        <taxon>Euteleostomi</taxon>
        <taxon>Mammalia</taxon>
        <taxon>Eutheria</taxon>
        <taxon>Euarchontoglires</taxon>
        <taxon>Scandentia</taxon>
        <taxon>Tupaiidae</taxon>
        <taxon>Tupaia</taxon>
    </lineage>
</organism>
<keyword evidence="5" id="KW-0479">Metal-binding</keyword>
<dbReference type="PANTHER" id="PTHR11407">
    <property type="entry name" value="LYSOZYME C"/>
    <property type="match status" value="1"/>
</dbReference>
<dbReference type="STRING" id="246437.L8Y944"/>
<dbReference type="InterPro" id="IPR000545">
    <property type="entry name" value="Lactalbumin"/>
</dbReference>
<dbReference type="GO" id="GO:0004461">
    <property type="term" value="F:lactose synthase activity"/>
    <property type="evidence" value="ECO:0007669"/>
    <property type="project" value="InterPro"/>
</dbReference>
<protein>
    <recommendedName>
        <fullName evidence="3">Alpha-lactalbumin</fullName>
    </recommendedName>
    <alternativeName>
        <fullName evidence="10">Lactose synthase B protein</fullName>
    </alternativeName>
</protein>
<evidence type="ECO:0000313" key="14">
    <source>
        <dbReference type="EMBL" id="ELV10891.1"/>
    </source>
</evidence>
<evidence type="ECO:0000256" key="11">
    <source>
        <dbReference type="RuleBase" id="RU004440"/>
    </source>
</evidence>
<evidence type="ECO:0000256" key="9">
    <source>
        <dbReference type="ARBA" id="ARBA00023157"/>
    </source>
</evidence>
<keyword evidence="6" id="KW-0494">Milk protein</keyword>
<reference evidence="15" key="2">
    <citation type="journal article" date="2013" name="Nat. Commun.">
        <title>Genome of the Chinese tree shrew.</title>
        <authorList>
            <person name="Fan Y."/>
            <person name="Huang Z.Y."/>
            <person name="Cao C.C."/>
            <person name="Chen C.S."/>
            <person name="Chen Y.X."/>
            <person name="Fan D.D."/>
            <person name="He J."/>
            <person name="Hou H.L."/>
            <person name="Hu L."/>
            <person name="Hu X.T."/>
            <person name="Jiang X.T."/>
            <person name="Lai R."/>
            <person name="Lang Y.S."/>
            <person name="Liang B."/>
            <person name="Liao S.G."/>
            <person name="Mu D."/>
            <person name="Ma Y.Y."/>
            <person name="Niu Y.Y."/>
            <person name="Sun X.Q."/>
            <person name="Xia J.Q."/>
            <person name="Xiao J."/>
            <person name="Xiong Z.Q."/>
            <person name="Xu L."/>
            <person name="Yang L."/>
            <person name="Zhang Y."/>
            <person name="Zhao W."/>
            <person name="Zhao X.D."/>
            <person name="Zheng Y.T."/>
            <person name="Zhou J.M."/>
            <person name="Zhu Y.B."/>
            <person name="Zhang G.J."/>
            <person name="Wang J."/>
            <person name="Yao Y.G."/>
        </authorList>
    </citation>
    <scope>NUCLEOTIDE SEQUENCE [LARGE SCALE GENOMIC DNA]</scope>
</reference>
<dbReference type="FunFam" id="1.10.530.10:FF:000014">
    <property type="entry name" value="Alpha-lactalbumin"/>
    <property type="match status" value="1"/>
</dbReference>
<keyword evidence="4" id="KW-0964">Secreted</keyword>
<dbReference type="CDD" id="cd16898">
    <property type="entry name" value="LYZ_LA"/>
    <property type="match status" value="1"/>
</dbReference>
<dbReference type="Pfam" id="PF00062">
    <property type="entry name" value="Lys"/>
    <property type="match status" value="1"/>
</dbReference>
<evidence type="ECO:0000256" key="2">
    <source>
        <dbReference type="ARBA" id="ARBA00004613"/>
    </source>
</evidence>
<keyword evidence="15" id="KW-1185">Reference proteome</keyword>
<comment type="function">
    <text evidence="1">Regulatory subunit of lactose synthase, changes the substrate specificity of galactosyltransferase in the mammary gland making glucose a good acceptor substrate for this enzyme. This enables LS to synthesize lactose, the major carbohydrate component of milk. In other tissues, galactosyltransferase transfers galactose onto the N-acetylglucosamine of the oligosaccharide chains in glycoproteins.</text>
</comment>
<reference evidence="15" key="1">
    <citation type="submission" date="2012-07" db="EMBL/GenBank/DDBJ databases">
        <title>Genome of the Chinese tree shrew, a rising model animal genetically related to primates.</title>
        <authorList>
            <person name="Zhang G."/>
            <person name="Fan Y."/>
            <person name="Yao Y."/>
            <person name="Huang Z."/>
        </authorList>
    </citation>
    <scope>NUCLEOTIDE SEQUENCE [LARGE SCALE GENOMIC DNA]</scope>
</reference>
<evidence type="ECO:0000256" key="3">
    <source>
        <dbReference type="ARBA" id="ARBA00017299"/>
    </source>
</evidence>
<evidence type="ECO:0000256" key="5">
    <source>
        <dbReference type="ARBA" id="ARBA00022723"/>
    </source>
</evidence>
<comment type="subcellular location">
    <subcellularLocation>
        <location evidence="2">Secreted</location>
    </subcellularLocation>
</comment>
<proteinExistence type="inferred from homology"/>
<dbReference type="PRINTS" id="PR00135">
    <property type="entry name" value="LYZLACT"/>
</dbReference>
<keyword evidence="12" id="KW-0732">Signal</keyword>
<dbReference type="EMBL" id="KB366456">
    <property type="protein sequence ID" value="ELV10891.1"/>
    <property type="molecule type" value="Genomic_DNA"/>
</dbReference>
<keyword evidence="9" id="KW-1015">Disulfide bond</keyword>
<feature type="chain" id="PRO_5003998832" description="Alpha-lactalbumin" evidence="12">
    <location>
        <begin position="19"/>
        <end position="141"/>
    </location>
</feature>
<evidence type="ECO:0000256" key="12">
    <source>
        <dbReference type="SAM" id="SignalP"/>
    </source>
</evidence>
<dbReference type="GO" id="GO:0005509">
    <property type="term" value="F:calcium ion binding"/>
    <property type="evidence" value="ECO:0007669"/>
    <property type="project" value="InterPro"/>
</dbReference>
<dbReference type="GO" id="GO:0005576">
    <property type="term" value="C:extracellular region"/>
    <property type="evidence" value="ECO:0007669"/>
    <property type="project" value="UniProtKB-SubCell"/>
</dbReference>
<evidence type="ECO:0000256" key="8">
    <source>
        <dbReference type="ARBA" id="ARBA00023091"/>
    </source>
</evidence>
<dbReference type="Proteomes" id="UP000011518">
    <property type="component" value="Unassembled WGS sequence"/>
</dbReference>
<dbReference type="SMART" id="SM00263">
    <property type="entry name" value="LYZ1"/>
    <property type="match status" value="1"/>
</dbReference>
<feature type="signal peptide" evidence="12">
    <location>
        <begin position="1"/>
        <end position="18"/>
    </location>
</feature>
<dbReference type="Gene3D" id="1.10.530.10">
    <property type="match status" value="1"/>
</dbReference>
<dbReference type="GO" id="GO:0003796">
    <property type="term" value="F:lysozyme activity"/>
    <property type="evidence" value="ECO:0007669"/>
    <property type="project" value="TreeGrafter"/>
</dbReference>
<dbReference type="PANTHER" id="PTHR11407:SF32">
    <property type="entry name" value="ALPHA-LACTALBUMIN"/>
    <property type="match status" value="1"/>
</dbReference>
<dbReference type="GO" id="GO:0050830">
    <property type="term" value="P:defense response to Gram-positive bacterium"/>
    <property type="evidence" value="ECO:0007669"/>
    <property type="project" value="TreeGrafter"/>
</dbReference>
<dbReference type="InParanoid" id="L8Y944"/>
<dbReference type="InterPro" id="IPR019799">
    <property type="entry name" value="Glyco_hydro_22_CS"/>
</dbReference>
<dbReference type="PROSITE" id="PS00128">
    <property type="entry name" value="GLYCOSYL_HYDROL_F22_1"/>
    <property type="match status" value="1"/>
</dbReference>
<evidence type="ECO:0000256" key="10">
    <source>
        <dbReference type="ARBA" id="ARBA00031746"/>
    </source>
</evidence>
<accession>L8Y944</accession>
<dbReference type="GO" id="GO:0050829">
    <property type="term" value="P:defense response to Gram-negative bacterium"/>
    <property type="evidence" value="ECO:0007669"/>
    <property type="project" value="TreeGrafter"/>
</dbReference>
<dbReference type="SUPFAM" id="SSF53955">
    <property type="entry name" value="Lysozyme-like"/>
    <property type="match status" value="1"/>
</dbReference>
<dbReference type="eggNOG" id="ENOG502T8BJ">
    <property type="taxonomic scope" value="Eukaryota"/>
</dbReference>
<feature type="domain" description="Glycosyl hydrolases family 22 (GH22)" evidence="13">
    <location>
        <begin position="91"/>
        <end position="109"/>
    </location>
</feature>
<comment type="similarity">
    <text evidence="11">Belongs to the glycosyl hydrolase 22 family.</text>
</comment>
<evidence type="ECO:0000256" key="6">
    <source>
        <dbReference type="ARBA" id="ARBA00022743"/>
    </source>
</evidence>
<dbReference type="AlphaFoldDB" id="L8Y944"/>
<keyword evidence="8" id="KW-0422">Lactose biosynthesis</keyword>